<keyword evidence="4" id="KW-1185">Reference proteome</keyword>
<dbReference type="CDD" id="cd00070">
    <property type="entry name" value="GLECT"/>
    <property type="match status" value="1"/>
</dbReference>
<accession>A0A0N5BVJ7</accession>
<dbReference type="Proteomes" id="UP000046392">
    <property type="component" value="Unplaced"/>
</dbReference>
<evidence type="ECO:0000256" key="2">
    <source>
        <dbReference type="RuleBase" id="RU102079"/>
    </source>
</evidence>
<evidence type="ECO:0000256" key="1">
    <source>
        <dbReference type="ARBA" id="ARBA00022734"/>
    </source>
</evidence>
<protein>
    <recommendedName>
        <fullName evidence="2">Galectin</fullName>
    </recommendedName>
</protein>
<keyword evidence="1 2" id="KW-0430">Lectin</keyword>
<dbReference type="InterPro" id="IPR013320">
    <property type="entry name" value="ConA-like_dom_sf"/>
</dbReference>
<feature type="domain" description="Galectin" evidence="3">
    <location>
        <begin position="11"/>
        <end position="140"/>
    </location>
</feature>
<dbReference type="InterPro" id="IPR044156">
    <property type="entry name" value="Galectin-like"/>
</dbReference>
<dbReference type="WBParaSite" id="SPAL_0000985300.1">
    <property type="protein sequence ID" value="SPAL_0000985300.1"/>
    <property type="gene ID" value="SPAL_0000985300"/>
</dbReference>
<dbReference type="PROSITE" id="PS51304">
    <property type="entry name" value="GALECTIN"/>
    <property type="match status" value="1"/>
</dbReference>
<dbReference type="SMART" id="SM00276">
    <property type="entry name" value="GLECT"/>
    <property type="match status" value="1"/>
</dbReference>
<sequence length="265" mass="28539">MHIIDNPPIPFSTPILRGFPTHGKIKIHGEPFCGYSKGFVVELFAGNEIALHLNARFGACGEHKLIVNSNRCGRWEHEDRHHNPFKLDHHFHLKIKNHGSHFSIHVNDHHVCHFHHRIDPCNITALGIKGDVRAFKIHFEEFPHHNGGGVQIGGYSEAPPPYVTGIGGGVTPKPVYPGGISSGAAPGYVGGIGSGAVPGYVGGIGSGATPSYVGGIGSGVVPGMPQPPVVVGQPGPPPVVVIEEDRHHHHHHGLLHDLFHHHHHH</sequence>
<dbReference type="PANTHER" id="PTHR11346:SF171">
    <property type="entry name" value="GALECTIN"/>
    <property type="match status" value="1"/>
</dbReference>
<proteinExistence type="predicted"/>
<dbReference type="SUPFAM" id="SSF49899">
    <property type="entry name" value="Concanavalin A-like lectins/glucanases"/>
    <property type="match status" value="1"/>
</dbReference>
<dbReference type="AlphaFoldDB" id="A0A0N5BVJ7"/>
<dbReference type="GO" id="GO:0016936">
    <property type="term" value="F:galactoside binding"/>
    <property type="evidence" value="ECO:0007669"/>
    <property type="project" value="TreeGrafter"/>
</dbReference>
<dbReference type="Pfam" id="PF00337">
    <property type="entry name" value="Gal-bind_lectin"/>
    <property type="match status" value="1"/>
</dbReference>
<evidence type="ECO:0000313" key="4">
    <source>
        <dbReference type="Proteomes" id="UP000046392"/>
    </source>
</evidence>
<organism evidence="4 5">
    <name type="scientific">Strongyloides papillosus</name>
    <name type="common">Intestinal threadworm</name>
    <dbReference type="NCBI Taxonomy" id="174720"/>
    <lineage>
        <taxon>Eukaryota</taxon>
        <taxon>Metazoa</taxon>
        <taxon>Ecdysozoa</taxon>
        <taxon>Nematoda</taxon>
        <taxon>Chromadorea</taxon>
        <taxon>Rhabditida</taxon>
        <taxon>Tylenchina</taxon>
        <taxon>Panagrolaimomorpha</taxon>
        <taxon>Strongyloidoidea</taxon>
        <taxon>Strongyloididae</taxon>
        <taxon>Strongyloides</taxon>
    </lineage>
</organism>
<evidence type="ECO:0000313" key="5">
    <source>
        <dbReference type="WBParaSite" id="SPAL_0000985300.1"/>
    </source>
</evidence>
<dbReference type="Gene3D" id="2.60.120.200">
    <property type="match status" value="1"/>
</dbReference>
<dbReference type="InterPro" id="IPR001079">
    <property type="entry name" value="Galectin_CRD"/>
</dbReference>
<name>A0A0N5BVJ7_STREA</name>
<reference evidence="5" key="1">
    <citation type="submission" date="2017-02" db="UniProtKB">
        <authorList>
            <consortium name="WormBaseParasite"/>
        </authorList>
    </citation>
    <scope>IDENTIFICATION</scope>
</reference>
<dbReference type="PANTHER" id="PTHR11346">
    <property type="entry name" value="GALECTIN"/>
    <property type="match status" value="1"/>
</dbReference>
<dbReference type="SMART" id="SM00908">
    <property type="entry name" value="Gal-bind_lectin"/>
    <property type="match status" value="1"/>
</dbReference>
<dbReference type="GO" id="GO:0030246">
    <property type="term" value="F:carbohydrate binding"/>
    <property type="evidence" value="ECO:0007669"/>
    <property type="project" value="UniProtKB-UniRule"/>
</dbReference>
<evidence type="ECO:0000259" key="3">
    <source>
        <dbReference type="PROSITE" id="PS51304"/>
    </source>
</evidence>